<reference evidence="3" key="1">
    <citation type="submission" date="2013-07" db="EMBL/GenBank/DDBJ databases">
        <title>The Genome Sequence of Cryptococcus bestiolae CBS10118.</title>
        <authorList>
            <consortium name="The Broad Institute Genome Sequencing Platform"/>
            <person name="Cuomo C."/>
            <person name="Litvintseva A."/>
            <person name="Chen Y."/>
            <person name="Heitman J."/>
            <person name="Sun S."/>
            <person name="Springer D."/>
            <person name="Dromer F."/>
            <person name="Young S.K."/>
            <person name="Zeng Q."/>
            <person name="Gargeya S."/>
            <person name="Fitzgerald M."/>
            <person name="Abouelleil A."/>
            <person name="Alvarado L."/>
            <person name="Berlin A.M."/>
            <person name="Chapman S.B."/>
            <person name="Dewar J."/>
            <person name="Goldberg J."/>
            <person name="Griggs A."/>
            <person name="Gujja S."/>
            <person name="Hansen M."/>
            <person name="Howarth C."/>
            <person name="Imamovic A."/>
            <person name="Larimer J."/>
            <person name="McCowan C."/>
            <person name="Murphy C."/>
            <person name="Pearson M."/>
            <person name="Priest M."/>
            <person name="Roberts A."/>
            <person name="Saif S."/>
            <person name="Shea T."/>
            <person name="Sykes S."/>
            <person name="Wortman J."/>
            <person name="Nusbaum C."/>
            <person name="Birren B."/>
        </authorList>
    </citation>
    <scope>NUCLEOTIDE SEQUENCE [LARGE SCALE GENOMIC DNA]</scope>
    <source>
        <strain evidence="3">CBS 10118</strain>
    </source>
</reference>
<evidence type="ECO:0000259" key="2">
    <source>
        <dbReference type="PROSITE" id="PS50048"/>
    </source>
</evidence>
<evidence type="ECO:0000313" key="5">
    <source>
        <dbReference type="Proteomes" id="UP000092730"/>
    </source>
</evidence>
<dbReference type="VEuPathDB" id="FungiDB:I302_02307"/>
<feature type="region of interest" description="Disordered" evidence="1">
    <location>
        <begin position="354"/>
        <end position="414"/>
    </location>
</feature>
<feature type="region of interest" description="Disordered" evidence="1">
    <location>
        <begin position="132"/>
        <end position="172"/>
    </location>
</feature>
<dbReference type="STRING" id="1296100.A0A1B9G8V1"/>
<feature type="compositionally biased region" description="Basic residues" evidence="1">
    <location>
        <begin position="603"/>
        <end position="617"/>
    </location>
</feature>
<feature type="region of interest" description="Disordered" evidence="1">
    <location>
        <begin position="480"/>
        <end position="555"/>
    </location>
</feature>
<reference evidence="3" key="3">
    <citation type="submission" date="2014-01" db="EMBL/GenBank/DDBJ databases">
        <title>Evolution of pathogenesis and genome organization in the Tremellales.</title>
        <authorList>
            <person name="Cuomo C."/>
            <person name="Litvintseva A."/>
            <person name="Heitman J."/>
            <person name="Chen Y."/>
            <person name="Sun S."/>
            <person name="Springer D."/>
            <person name="Dromer F."/>
            <person name="Young S."/>
            <person name="Zeng Q."/>
            <person name="Chapman S."/>
            <person name="Gujja S."/>
            <person name="Saif S."/>
            <person name="Birren B."/>
        </authorList>
    </citation>
    <scope>NUCLEOTIDE SEQUENCE</scope>
    <source>
        <strain evidence="3">CBS 10118</strain>
    </source>
</reference>
<dbReference type="SUPFAM" id="SSF57701">
    <property type="entry name" value="Zn2/Cys6 DNA-binding domain"/>
    <property type="match status" value="1"/>
</dbReference>
<evidence type="ECO:0000313" key="4">
    <source>
        <dbReference type="EMBL" id="WVW81610.1"/>
    </source>
</evidence>
<dbReference type="Proteomes" id="UP000092730">
    <property type="component" value="Chromosome 2"/>
</dbReference>
<feature type="compositionally biased region" description="Low complexity" evidence="1">
    <location>
        <begin position="245"/>
        <end position="256"/>
    </location>
</feature>
<dbReference type="GO" id="GO:0000981">
    <property type="term" value="F:DNA-binding transcription factor activity, RNA polymerase II-specific"/>
    <property type="evidence" value="ECO:0007669"/>
    <property type="project" value="InterPro"/>
</dbReference>
<gene>
    <name evidence="3" type="ORF">I302_02307</name>
    <name evidence="4" type="ORF">I302_103605</name>
</gene>
<reference evidence="4" key="2">
    <citation type="submission" date="2013-07" db="EMBL/GenBank/DDBJ databases">
        <authorList>
            <consortium name="The Broad Institute Genome Sequencing Platform"/>
            <person name="Cuomo C."/>
            <person name="Litvintseva A."/>
            <person name="Chen Y."/>
            <person name="Heitman J."/>
            <person name="Sun S."/>
            <person name="Springer D."/>
            <person name="Dromer F."/>
            <person name="Young S.K."/>
            <person name="Zeng Q."/>
            <person name="Gargeya S."/>
            <person name="Fitzgerald M."/>
            <person name="Abouelleil A."/>
            <person name="Alvarado L."/>
            <person name="Berlin A.M."/>
            <person name="Chapman S.B."/>
            <person name="Dewar J."/>
            <person name="Goldberg J."/>
            <person name="Griggs A."/>
            <person name="Gujja S."/>
            <person name="Hansen M."/>
            <person name="Howarth C."/>
            <person name="Imamovic A."/>
            <person name="Larimer J."/>
            <person name="McCowan C."/>
            <person name="Murphy C."/>
            <person name="Pearson M."/>
            <person name="Priest M."/>
            <person name="Roberts A."/>
            <person name="Saif S."/>
            <person name="Shea T."/>
            <person name="Sykes S."/>
            <person name="Wortman J."/>
            <person name="Nusbaum C."/>
            <person name="Birren B."/>
        </authorList>
    </citation>
    <scope>NUCLEOTIDE SEQUENCE</scope>
    <source>
        <strain evidence="4">CBS 10118</strain>
    </source>
</reference>
<feature type="compositionally biased region" description="Basic residues" evidence="1">
    <location>
        <begin position="667"/>
        <end position="677"/>
    </location>
</feature>
<dbReference type="Pfam" id="PF00172">
    <property type="entry name" value="Zn_clus"/>
    <property type="match status" value="1"/>
</dbReference>
<evidence type="ECO:0000313" key="3">
    <source>
        <dbReference type="EMBL" id="OCF27465.1"/>
    </source>
</evidence>
<dbReference type="KEGG" id="kbi:30206706"/>
<protein>
    <recommendedName>
        <fullName evidence="2">Zn(2)-C6 fungal-type domain-containing protein</fullName>
    </recommendedName>
</protein>
<keyword evidence="5" id="KW-1185">Reference proteome</keyword>
<dbReference type="SMART" id="SM00066">
    <property type="entry name" value="GAL4"/>
    <property type="match status" value="1"/>
</dbReference>
<dbReference type="GeneID" id="30206706"/>
<dbReference type="InterPro" id="IPR001138">
    <property type="entry name" value="Zn2Cys6_DnaBD"/>
</dbReference>
<feature type="region of interest" description="Disordered" evidence="1">
    <location>
        <begin position="596"/>
        <end position="719"/>
    </location>
</feature>
<accession>A0A1B9G8V1</accession>
<reference evidence="4" key="4">
    <citation type="submission" date="2024-02" db="EMBL/GenBank/DDBJ databases">
        <title>Comparative genomics of Cryptococcus and Kwoniella reveals pathogenesis evolution and contrasting modes of karyotype evolution via chromosome fusion or intercentromeric recombination.</title>
        <authorList>
            <person name="Coelho M.A."/>
            <person name="David-Palma M."/>
            <person name="Shea T."/>
            <person name="Bowers K."/>
            <person name="McGinley-Smith S."/>
            <person name="Mohammad A.W."/>
            <person name="Gnirke A."/>
            <person name="Yurkov A.M."/>
            <person name="Nowrousian M."/>
            <person name="Sun S."/>
            <person name="Cuomo C.A."/>
            <person name="Heitman J."/>
        </authorList>
    </citation>
    <scope>NUCLEOTIDE SEQUENCE</scope>
    <source>
        <strain evidence="4">CBS 10118</strain>
    </source>
</reference>
<dbReference type="GO" id="GO:0008270">
    <property type="term" value="F:zinc ion binding"/>
    <property type="evidence" value="ECO:0007669"/>
    <property type="project" value="InterPro"/>
</dbReference>
<proteinExistence type="predicted"/>
<name>A0A1B9G8V1_9TREE</name>
<dbReference type="InterPro" id="IPR036864">
    <property type="entry name" value="Zn2-C6_fun-type_DNA-bd_sf"/>
</dbReference>
<sequence length="793" mass="86178">MSYASSNWSSAEYITNSQNAWMNWSTAPPPQSLPQIPPDPAYNPSTSDVPYGYTPGYTSTSANNDHGLSMCENPGEKKFDTAFAAPAINLGTGDRFSQLLEAKMSLMNAGSGLAQPNGGGIEVQQQSYDYGMQNYPFQPQPQPQPQSQTNPYPLPVSTSTSSTYDSNASTNGYLTPNRFSNMIVSGVPASAGTSNPFIPNMGVNPTPTPLQTPQDQNQNQIQPQFMPDSDTYQIAPPPPPQGDLSDSTTSSSASPRSILSTFLSQRSNININVNQQSYQGTPVYSQQVTPSFDQREVEKHLADWSQVHIQPDLVAPLPASVQDYKRQATPPVVSGDGSRYKYLSSSSTSMEYPQQYPFTYPSSQPSSAQNSFNPSPSVNHLPVSGQTSIRSSHSPTVLSHSIDQTQQRASMTGWTSSQPITPIIASTSSQSILPPVPSQEEEALPPLLKIRMKDSANGAPALPPQPDNLELEPILEWTSTQPALIPKKQSRPKDGHSHKRQEEDEVEIVQREKPLAKEEEKEAKKGRPEKRKRKSTNVVEREDEAGEPKSIKISKVAKPPIEKTIIACNNCRAKKLKCNGEKPKCYHCHRRGEETCLYEAVLRRRGPGKHNKEKKSKSGSSGTGSSKKRKSTRRGDQDGESDSDSGSESDQDQNTEDDEGDTPVKTTTKKSKSRSKRQSTSSSAVPPLATENPAQSQSEERHHYFESFGLGGGGSIGRIDTRRLDESELKNMSYVLNSTSDHNRNEGGPDKGTQGGNLAMGFGGGLNIIDSGSGAMPHLGGIGSRFVTSTARE</sequence>
<organism evidence="3">
    <name type="scientific">Kwoniella bestiolae CBS 10118</name>
    <dbReference type="NCBI Taxonomy" id="1296100"/>
    <lineage>
        <taxon>Eukaryota</taxon>
        <taxon>Fungi</taxon>
        <taxon>Dikarya</taxon>
        <taxon>Basidiomycota</taxon>
        <taxon>Agaricomycotina</taxon>
        <taxon>Tremellomycetes</taxon>
        <taxon>Tremellales</taxon>
        <taxon>Cryptococcaceae</taxon>
        <taxon>Kwoniella</taxon>
    </lineage>
</organism>
<dbReference type="PROSITE" id="PS50048">
    <property type="entry name" value="ZN2_CY6_FUNGAL_2"/>
    <property type="match status" value="1"/>
</dbReference>
<dbReference type="AlphaFoldDB" id="A0A1B9G8V1"/>
<evidence type="ECO:0000256" key="1">
    <source>
        <dbReference type="SAM" id="MobiDB-lite"/>
    </source>
</evidence>
<feature type="compositionally biased region" description="Low complexity" evidence="1">
    <location>
        <begin position="209"/>
        <end position="224"/>
    </location>
</feature>
<dbReference type="PROSITE" id="PS00463">
    <property type="entry name" value="ZN2_CY6_FUNGAL_1"/>
    <property type="match status" value="1"/>
</dbReference>
<dbReference type="OrthoDB" id="39175at2759"/>
<feature type="region of interest" description="Disordered" evidence="1">
    <location>
        <begin position="737"/>
        <end position="758"/>
    </location>
</feature>
<feature type="region of interest" description="Disordered" evidence="1">
    <location>
        <begin position="327"/>
        <end position="346"/>
    </location>
</feature>
<feature type="compositionally biased region" description="Basic and acidic residues" evidence="1">
    <location>
        <begin position="508"/>
        <end position="526"/>
    </location>
</feature>
<feature type="domain" description="Zn(2)-C6 fungal-type" evidence="2">
    <location>
        <begin position="567"/>
        <end position="598"/>
    </location>
</feature>
<dbReference type="EMBL" id="KI894019">
    <property type="protein sequence ID" value="OCF27465.1"/>
    <property type="molecule type" value="Genomic_DNA"/>
</dbReference>
<feature type="region of interest" description="Disordered" evidence="1">
    <location>
        <begin position="195"/>
        <end position="256"/>
    </location>
</feature>
<dbReference type="Gene3D" id="4.10.240.10">
    <property type="entry name" value="Zn(2)-C6 fungal-type DNA-binding domain"/>
    <property type="match status" value="1"/>
</dbReference>
<dbReference type="RefSeq" id="XP_019048535.1">
    <property type="nucleotide sequence ID" value="XM_019188973.1"/>
</dbReference>
<feature type="compositionally biased region" description="Acidic residues" evidence="1">
    <location>
        <begin position="638"/>
        <end position="661"/>
    </location>
</feature>
<dbReference type="EMBL" id="CP144542">
    <property type="protein sequence ID" value="WVW81610.1"/>
    <property type="molecule type" value="Genomic_DNA"/>
</dbReference>
<dbReference type="CDD" id="cd00067">
    <property type="entry name" value="GAL4"/>
    <property type="match status" value="1"/>
</dbReference>
<feature type="compositionally biased region" description="Polar residues" evidence="1">
    <location>
        <begin position="156"/>
        <end position="172"/>
    </location>
</feature>